<keyword evidence="1" id="KW-0812">Transmembrane</keyword>
<name>A0A2M7XWZ5_9BACT</name>
<keyword evidence="1" id="KW-1133">Transmembrane helix</keyword>
<dbReference type="SUPFAM" id="SSF63825">
    <property type="entry name" value="YWTD domain"/>
    <property type="match status" value="1"/>
</dbReference>
<evidence type="ECO:0000256" key="1">
    <source>
        <dbReference type="SAM" id="Phobius"/>
    </source>
</evidence>
<feature type="non-terminal residue" evidence="2">
    <location>
        <position position="556"/>
    </location>
</feature>
<evidence type="ECO:0000313" key="2">
    <source>
        <dbReference type="EMBL" id="PJA55244.1"/>
    </source>
</evidence>
<reference evidence="3" key="1">
    <citation type="submission" date="2017-09" db="EMBL/GenBank/DDBJ databases">
        <title>Depth-based differentiation of microbial function through sediment-hosted aquifers and enrichment of novel symbionts in the deep terrestrial subsurface.</title>
        <authorList>
            <person name="Probst A.J."/>
            <person name="Ladd B."/>
            <person name="Jarett J.K."/>
            <person name="Geller-Mcgrath D.E."/>
            <person name="Sieber C.M.K."/>
            <person name="Emerson J.B."/>
            <person name="Anantharaman K."/>
            <person name="Thomas B.C."/>
            <person name="Malmstrom R."/>
            <person name="Stieglmeier M."/>
            <person name="Klingl A."/>
            <person name="Woyke T."/>
            <person name="Ryan C.M."/>
            <person name="Banfield J.F."/>
        </authorList>
    </citation>
    <scope>NUCLEOTIDE SEQUENCE [LARGE SCALE GENOMIC DNA]</scope>
</reference>
<feature type="transmembrane region" description="Helical" evidence="1">
    <location>
        <begin position="211"/>
        <end position="232"/>
    </location>
</feature>
<accession>A0A2M7XWZ5</accession>
<comment type="caution">
    <text evidence="2">The sequence shown here is derived from an EMBL/GenBank/DDBJ whole genome shotgun (WGS) entry which is preliminary data.</text>
</comment>
<keyword evidence="1" id="KW-0472">Membrane</keyword>
<gene>
    <name evidence="2" type="ORF">CO165_04565</name>
</gene>
<dbReference type="Proteomes" id="UP000229647">
    <property type="component" value="Unassembled WGS sequence"/>
</dbReference>
<dbReference type="AlphaFoldDB" id="A0A2M7XWZ5"/>
<organism evidence="2 3">
    <name type="scientific">Candidatus Roizmanbacteria bacterium CG_4_9_14_3_um_filter_33_18</name>
    <dbReference type="NCBI Taxonomy" id="1974841"/>
    <lineage>
        <taxon>Bacteria</taxon>
        <taxon>Candidatus Roizmaniibacteriota</taxon>
    </lineage>
</organism>
<evidence type="ECO:0000313" key="3">
    <source>
        <dbReference type="Proteomes" id="UP000229647"/>
    </source>
</evidence>
<proteinExistence type="predicted"/>
<protein>
    <submittedName>
        <fullName evidence="2">Uncharacterized protein</fullName>
    </submittedName>
</protein>
<dbReference type="EMBL" id="PFWL01000186">
    <property type="protein sequence ID" value="PJA55244.1"/>
    <property type="molecule type" value="Genomic_DNA"/>
</dbReference>
<sequence>MFKQDIGFYLGHEKADGFSGFVDENNLFLSVEIEAGITPDRGRELTAFIREKINVIKIENLQQFDAFISNIIKEKNLPSGFSLSAGYLKGNIFYLKTVNQGKAYIRRNNKLALLIEDDETASGYILEEDVFIFTFNKFMKLLGEESGLNKKFDHRPISDIIDEITPELLSKNDQGTAALFIKFKKMEDDPKPVNNFNLKDFYLRFGQQKTLTFITVFILVIILIWSVGFGYIRRSSENNQKKINLTRDLISQKLSQAEQVSFLNMSSALSLITDSKVEVNNLKKDLGTKNEGVNELEKMISNSENKILKKEEKNYTEFFDLTVDDKNAKGNMLYLNDDRLLVSDKARGVLYELSLDKKSLDKDQSSEIKKSSLIAIFEEKKYFYVEGAGVYQIIDGKAKKIIENNKEWGKIVDLAVFNGNIYLLDQGKNDIRKYMTTESGFGGGTSYFQSGQSINLSSVNSLAIDGSVYLAGDSVMFKFTSGLQDAFKTNLPDNNVNVTKIFTNKDLEKVYGWDKKREIIYIMGKNGDYQEQINSKILSTASDLVVYKNSIYVLQG</sequence>